<dbReference type="CDD" id="cd03443">
    <property type="entry name" value="PaaI_thioesterase"/>
    <property type="match status" value="1"/>
</dbReference>
<evidence type="ECO:0000313" key="3">
    <source>
        <dbReference type="EMBL" id="TSH98594.1"/>
    </source>
</evidence>
<evidence type="ECO:0000259" key="2">
    <source>
        <dbReference type="Pfam" id="PF03061"/>
    </source>
</evidence>
<keyword evidence="4" id="KW-1185">Reference proteome</keyword>
<dbReference type="Gene3D" id="3.10.129.10">
    <property type="entry name" value="Hotdog Thioesterase"/>
    <property type="match status" value="1"/>
</dbReference>
<dbReference type="SUPFAM" id="SSF54637">
    <property type="entry name" value="Thioesterase/thiol ester dehydrase-isomerase"/>
    <property type="match status" value="1"/>
</dbReference>
<keyword evidence="1" id="KW-0378">Hydrolase</keyword>
<dbReference type="InterPro" id="IPR052723">
    <property type="entry name" value="Acyl-CoA_thioesterase_PaaI"/>
</dbReference>
<comment type="caution">
    <text evidence="3">The sequence shown here is derived from an EMBL/GenBank/DDBJ whole genome shotgun (WGS) entry which is preliminary data.</text>
</comment>
<dbReference type="RefSeq" id="WP_143946501.1">
    <property type="nucleotide sequence ID" value="NZ_BAABMB010000001.1"/>
</dbReference>
<dbReference type="InterPro" id="IPR003736">
    <property type="entry name" value="PAAI_dom"/>
</dbReference>
<dbReference type="OrthoDB" id="8525891at2"/>
<dbReference type="EMBL" id="VLTJ01000004">
    <property type="protein sequence ID" value="TSH98594.1"/>
    <property type="molecule type" value="Genomic_DNA"/>
</dbReference>
<dbReference type="GO" id="GO:0016289">
    <property type="term" value="F:acyl-CoA hydrolase activity"/>
    <property type="evidence" value="ECO:0007669"/>
    <property type="project" value="TreeGrafter"/>
</dbReference>
<name>A0A556B0B4_9BURK</name>
<accession>A0A556B0B4</accession>
<gene>
    <name evidence="3" type="ORF">FOZ76_02255</name>
</gene>
<dbReference type="AlphaFoldDB" id="A0A556B0B4"/>
<feature type="domain" description="Thioesterase" evidence="2">
    <location>
        <begin position="47"/>
        <end position="118"/>
    </location>
</feature>
<protein>
    <submittedName>
        <fullName evidence="3">PaaI family thioesterase</fullName>
    </submittedName>
</protein>
<reference evidence="3 4" key="1">
    <citation type="submission" date="2019-07" db="EMBL/GenBank/DDBJ databases">
        <title>Qingshengfaniella alkalisoli gen. nov., sp. nov., isolated from saline soil.</title>
        <authorList>
            <person name="Xu L."/>
            <person name="Huang X.-X."/>
            <person name="Sun J.-Q."/>
        </authorList>
    </citation>
    <scope>NUCLEOTIDE SEQUENCE [LARGE SCALE GENOMIC DNA]</scope>
    <source>
        <strain evidence="3 4">DSM 27279</strain>
    </source>
</reference>
<dbReference type="NCBIfam" id="TIGR00369">
    <property type="entry name" value="unchar_dom_1"/>
    <property type="match status" value="1"/>
</dbReference>
<organism evidence="3 4">
    <name type="scientific">Verticiella sediminum</name>
    <dbReference type="NCBI Taxonomy" id="1247510"/>
    <lineage>
        <taxon>Bacteria</taxon>
        <taxon>Pseudomonadati</taxon>
        <taxon>Pseudomonadota</taxon>
        <taxon>Betaproteobacteria</taxon>
        <taxon>Burkholderiales</taxon>
        <taxon>Alcaligenaceae</taxon>
        <taxon>Verticiella</taxon>
    </lineage>
</organism>
<dbReference type="Pfam" id="PF03061">
    <property type="entry name" value="4HBT"/>
    <property type="match status" value="1"/>
</dbReference>
<dbReference type="InterPro" id="IPR029069">
    <property type="entry name" value="HotDog_dom_sf"/>
</dbReference>
<evidence type="ECO:0000313" key="4">
    <source>
        <dbReference type="Proteomes" id="UP000318405"/>
    </source>
</evidence>
<proteinExistence type="predicted"/>
<evidence type="ECO:0000256" key="1">
    <source>
        <dbReference type="ARBA" id="ARBA00022801"/>
    </source>
</evidence>
<dbReference type="Proteomes" id="UP000318405">
    <property type="component" value="Unassembled WGS sequence"/>
</dbReference>
<sequence>MEDLQEFAHHVFASQPFSRHMGAELVEAEPGLAVIRLAVRDEIKQQHGFVHGGAVSYLADNAITFAGGLSLGGNALTSEFKINYLRPAVGSHLIARAHTKSMGKRQAVCQCDIFVVNGESEKLCAIALGTVVAAS</sequence>
<dbReference type="InterPro" id="IPR006683">
    <property type="entry name" value="Thioestr_dom"/>
</dbReference>
<dbReference type="PANTHER" id="PTHR42856">
    <property type="entry name" value="ACYL-COENZYME A THIOESTERASE PAAI"/>
    <property type="match status" value="1"/>
</dbReference>
<dbReference type="PANTHER" id="PTHR42856:SF1">
    <property type="entry name" value="ACYL-COENZYME A THIOESTERASE PAAI"/>
    <property type="match status" value="1"/>
</dbReference>